<evidence type="ECO:0000256" key="12">
    <source>
        <dbReference type="ARBA" id="ARBA00034430"/>
    </source>
</evidence>
<evidence type="ECO:0000256" key="10">
    <source>
        <dbReference type="ARBA" id="ARBA00023136"/>
    </source>
</evidence>
<dbReference type="PANTHER" id="PTHR31462">
    <property type="entry name" value="ENDOSOMAL/LYSOSOMAL POTASSIUM CHANNEL TMEM175"/>
    <property type="match status" value="1"/>
</dbReference>
<keyword evidence="8 13" id="KW-1133">Transmembrane helix</keyword>
<evidence type="ECO:0000256" key="6">
    <source>
        <dbReference type="ARBA" id="ARBA00022826"/>
    </source>
</evidence>
<evidence type="ECO:0000256" key="13">
    <source>
        <dbReference type="SAM" id="Phobius"/>
    </source>
</evidence>
<dbReference type="RefSeq" id="WP_344708915.1">
    <property type="nucleotide sequence ID" value="NZ_BAAAZD010000001.1"/>
</dbReference>
<feature type="transmembrane region" description="Helical" evidence="13">
    <location>
        <begin position="121"/>
        <end position="145"/>
    </location>
</feature>
<dbReference type="Pfam" id="PF06736">
    <property type="entry name" value="TMEM175"/>
    <property type="match status" value="1"/>
</dbReference>
<evidence type="ECO:0000313" key="14">
    <source>
        <dbReference type="EMBL" id="GAA4000398.1"/>
    </source>
</evidence>
<sequence>MDTHDTPEKSYDLERLIFFTDGVFAIVITLLVIELHVPEGWDRTLAGLFAAEWRKLIAYAISFFAVGMFWNAHRLMFRRIVRFHSGLVAFNFILLAFVVLLPFAVTLIFESGPRGEPFFIYIALIALIALSQALLWGFAAFVAKVVDPRYDNRMKRVIFVTQLMMPVLLSGIALAAANQAPPLTWVWILPVLVLLGRYRRRVLGTLDPRPVLAQPSSSSSS</sequence>
<keyword evidence="5 13" id="KW-0812">Transmembrane</keyword>
<reference evidence="15" key="1">
    <citation type="journal article" date="2019" name="Int. J. Syst. Evol. Microbiol.">
        <title>The Global Catalogue of Microorganisms (GCM) 10K type strain sequencing project: providing services to taxonomists for standard genome sequencing and annotation.</title>
        <authorList>
            <consortium name="The Broad Institute Genomics Platform"/>
            <consortium name="The Broad Institute Genome Sequencing Center for Infectious Disease"/>
            <person name="Wu L."/>
            <person name="Ma J."/>
        </authorList>
    </citation>
    <scope>NUCLEOTIDE SEQUENCE [LARGE SCALE GENOMIC DNA]</scope>
    <source>
        <strain evidence="15">JCM 16603</strain>
    </source>
</reference>
<comment type="subcellular location">
    <subcellularLocation>
        <location evidence="1">Membrane</location>
        <topology evidence="1">Multi-pass membrane protein</topology>
    </subcellularLocation>
</comment>
<evidence type="ECO:0000256" key="8">
    <source>
        <dbReference type="ARBA" id="ARBA00022989"/>
    </source>
</evidence>
<evidence type="ECO:0000256" key="11">
    <source>
        <dbReference type="ARBA" id="ARBA00023303"/>
    </source>
</evidence>
<name>A0ABP7RPM3_9SPHN</name>
<evidence type="ECO:0000256" key="3">
    <source>
        <dbReference type="ARBA" id="ARBA00022448"/>
    </source>
</evidence>
<feature type="transmembrane region" description="Helical" evidence="13">
    <location>
        <begin position="157"/>
        <end position="177"/>
    </location>
</feature>
<evidence type="ECO:0000313" key="15">
    <source>
        <dbReference type="Proteomes" id="UP001501310"/>
    </source>
</evidence>
<feature type="transmembrane region" description="Helical" evidence="13">
    <location>
        <begin position="16"/>
        <end position="36"/>
    </location>
</feature>
<evidence type="ECO:0000256" key="4">
    <source>
        <dbReference type="ARBA" id="ARBA00022538"/>
    </source>
</evidence>
<evidence type="ECO:0000256" key="7">
    <source>
        <dbReference type="ARBA" id="ARBA00022958"/>
    </source>
</evidence>
<evidence type="ECO:0000256" key="5">
    <source>
        <dbReference type="ARBA" id="ARBA00022692"/>
    </source>
</evidence>
<keyword evidence="6" id="KW-0631">Potassium channel</keyword>
<keyword evidence="3" id="KW-0813">Transport</keyword>
<keyword evidence="10 13" id="KW-0472">Membrane</keyword>
<dbReference type="InterPro" id="IPR010617">
    <property type="entry name" value="TMEM175-like"/>
</dbReference>
<keyword evidence="15" id="KW-1185">Reference proteome</keyword>
<evidence type="ECO:0000256" key="1">
    <source>
        <dbReference type="ARBA" id="ARBA00004141"/>
    </source>
</evidence>
<dbReference type="EMBL" id="BAAAZD010000001">
    <property type="protein sequence ID" value="GAA4000398.1"/>
    <property type="molecule type" value="Genomic_DNA"/>
</dbReference>
<evidence type="ECO:0000256" key="9">
    <source>
        <dbReference type="ARBA" id="ARBA00023065"/>
    </source>
</evidence>
<organism evidence="14 15">
    <name type="scientific">Sphingomonas humi</name>
    <dbReference type="NCBI Taxonomy" id="335630"/>
    <lineage>
        <taxon>Bacteria</taxon>
        <taxon>Pseudomonadati</taxon>
        <taxon>Pseudomonadota</taxon>
        <taxon>Alphaproteobacteria</taxon>
        <taxon>Sphingomonadales</taxon>
        <taxon>Sphingomonadaceae</taxon>
        <taxon>Sphingomonas</taxon>
    </lineage>
</organism>
<keyword evidence="7" id="KW-0630">Potassium</keyword>
<keyword evidence="9" id="KW-0406">Ion transport</keyword>
<evidence type="ECO:0000256" key="2">
    <source>
        <dbReference type="ARBA" id="ARBA00006920"/>
    </source>
</evidence>
<dbReference type="Proteomes" id="UP001501310">
    <property type="component" value="Unassembled WGS sequence"/>
</dbReference>
<gene>
    <name evidence="14" type="ORF">GCM10022211_08470</name>
</gene>
<accession>A0ABP7RPM3</accession>
<evidence type="ECO:0008006" key="16">
    <source>
        <dbReference type="Google" id="ProtNLM"/>
    </source>
</evidence>
<feature type="transmembrane region" description="Helical" evidence="13">
    <location>
        <begin position="56"/>
        <end position="76"/>
    </location>
</feature>
<dbReference type="PANTHER" id="PTHR31462:SF5">
    <property type="entry name" value="ENDOSOMAL_LYSOSOMAL PROTON CHANNEL TMEM175"/>
    <property type="match status" value="1"/>
</dbReference>
<comment type="caution">
    <text evidence="14">The sequence shown here is derived from an EMBL/GenBank/DDBJ whole genome shotgun (WGS) entry which is preliminary data.</text>
</comment>
<keyword evidence="4" id="KW-0633">Potassium transport</keyword>
<protein>
    <recommendedName>
        <fullName evidence="16">DUF1211 domain-containing protein</fullName>
    </recommendedName>
</protein>
<feature type="transmembrane region" description="Helical" evidence="13">
    <location>
        <begin position="183"/>
        <end position="199"/>
    </location>
</feature>
<comment type="catalytic activity">
    <reaction evidence="12">
        <text>K(+)(in) = K(+)(out)</text>
        <dbReference type="Rhea" id="RHEA:29463"/>
        <dbReference type="ChEBI" id="CHEBI:29103"/>
    </reaction>
</comment>
<keyword evidence="11" id="KW-0407">Ion channel</keyword>
<proteinExistence type="inferred from homology"/>
<feature type="transmembrane region" description="Helical" evidence="13">
    <location>
        <begin position="88"/>
        <end position="109"/>
    </location>
</feature>
<comment type="similarity">
    <text evidence="2">Belongs to the TMEM175 family.</text>
</comment>